<name>A0ABT9S7B3_9BURK</name>
<dbReference type="RefSeq" id="WP_307690063.1">
    <property type="nucleotide sequence ID" value="NZ_JAUSRO010000007.1"/>
</dbReference>
<sequence>MIRRNFLASAVDATLAPLAAPSLAHIPYRRAAADAVRWKKVADFARIRLD</sequence>
<gene>
    <name evidence="1" type="ORF">J2W36_002512</name>
</gene>
<keyword evidence="2" id="KW-1185">Reference proteome</keyword>
<evidence type="ECO:0000313" key="2">
    <source>
        <dbReference type="Proteomes" id="UP001226867"/>
    </source>
</evidence>
<protein>
    <submittedName>
        <fullName evidence="1">Uncharacterized protein</fullName>
    </submittedName>
</protein>
<evidence type="ECO:0000313" key="1">
    <source>
        <dbReference type="EMBL" id="MDP9900249.1"/>
    </source>
</evidence>
<dbReference type="Proteomes" id="UP001226867">
    <property type="component" value="Unassembled WGS sequence"/>
</dbReference>
<organism evidence="1 2">
    <name type="scientific">Variovorax ginsengisoli</name>
    <dbReference type="NCBI Taxonomy" id="363844"/>
    <lineage>
        <taxon>Bacteria</taxon>
        <taxon>Pseudomonadati</taxon>
        <taxon>Pseudomonadota</taxon>
        <taxon>Betaproteobacteria</taxon>
        <taxon>Burkholderiales</taxon>
        <taxon>Comamonadaceae</taxon>
        <taxon>Variovorax</taxon>
    </lineage>
</organism>
<dbReference type="EMBL" id="JAUSRO010000007">
    <property type="protein sequence ID" value="MDP9900249.1"/>
    <property type="molecule type" value="Genomic_DNA"/>
</dbReference>
<comment type="caution">
    <text evidence="1">The sequence shown here is derived from an EMBL/GenBank/DDBJ whole genome shotgun (WGS) entry which is preliminary data.</text>
</comment>
<reference evidence="1 2" key="1">
    <citation type="submission" date="2023-07" db="EMBL/GenBank/DDBJ databases">
        <title>Sorghum-associated microbial communities from plants grown in Nebraska, USA.</title>
        <authorList>
            <person name="Schachtman D."/>
        </authorList>
    </citation>
    <scope>NUCLEOTIDE SEQUENCE [LARGE SCALE GENOMIC DNA]</scope>
    <source>
        <strain evidence="1 2">DS1607</strain>
    </source>
</reference>
<accession>A0ABT9S7B3</accession>
<proteinExistence type="predicted"/>